<evidence type="ECO:0000259" key="8">
    <source>
        <dbReference type="Pfam" id="PF01694"/>
    </source>
</evidence>
<organism evidence="9 10">
    <name type="scientific">Candidatus Raskinella chloraquaticus</name>
    <dbReference type="NCBI Taxonomy" id="1951219"/>
    <lineage>
        <taxon>Bacteria</taxon>
        <taxon>Pseudomonadati</taxon>
        <taxon>Pseudomonadota</taxon>
        <taxon>Alphaproteobacteria</taxon>
        <taxon>Hyphomicrobiales</taxon>
        <taxon>Phreatobacteraceae</taxon>
        <taxon>Candidatus Raskinella</taxon>
    </lineage>
</organism>
<dbReference type="EMBL" id="LWDL01000023">
    <property type="protein sequence ID" value="OQW50922.1"/>
    <property type="molecule type" value="Genomic_DNA"/>
</dbReference>
<feature type="transmembrane region" description="Helical" evidence="7">
    <location>
        <begin position="91"/>
        <end position="110"/>
    </location>
</feature>
<sequence>MDDMIKTPPAGPANEPFFNLPGVIVALSGVMIGLHGWRQWIATERDEDLILRFSFIPLRYSDQGFARVLFADDQWARLWSPITYGLLHGDWQHVLVNTLWLVVFGSAVAWRFGPGRFLLFSLLCSVGGAAAHFMTHVGEAVPVVGASAAISGLTAAACRFVFEAGAPLGGLRGSGALAFQRPAPPLLQSLSNPRIFGFVALWFALTIVFGSGIIPSGLEEGTSIAWEAHLGGFLAGLALFPLFDPILPRRLAD</sequence>
<proteinExistence type="predicted"/>
<dbReference type="InterPro" id="IPR035952">
    <property type="entry name" value="Rhomboid-like_sf"/>
</dbReference>
<comment type="subcellular location">
    <subcellularLocation>
        <location evidence="1">Membrane</location>
        <topology evidence="1">Multi-pass membrane protein</topology>
    </subcellularLocation>
</comment>
<accession>A0A1W9HUE3</accession>
<gene>
    <name evidence="9" type="ORF">A4S15_12990</name>
</gene>
<dbReference type="STRING" id="1827387.A4S15_12990"/>
<feature type="transmembrane region" description="Helical" evidence="7">
    <location>
        <begin position="49"/>
        <end position="71"/>
    </location>
</feature>
<comment type="caution">
    <text evidence="9">The sequence shown here is derived from an EMBL/GenBank/DDBJ whole genome shotgun (WGS) entry which is preliminary data.</text>
</comment>
<feature type="transmembrane region" description="Helical" evidence="7">
    <location>
        <begin position="224"/>
        <end position="243"/>
    </location>
</feature>
<dbReference type="Gene3D" id="1.20.1540.10">
    <property type="entry name" value="Rhomboid-like"/>
    <property type="match status" value="1"/>
</dbReference>
<evidence type="ECO:0000256" key="6">
    <source>
        <dbReference type="ARBA" id="ARBA00023136"/>
    </source>
</evidence>
<dbReference type="GO" id="GO:0016020">
    <property type="term" value="C:membrane"/>
    <property type="evidence" value="ECO:0007669"/>
    <property type="project" value="UniProtKB-SubCell"/>
</dbReference>
<name>A0A1W9HUE3_9HYPH</name>
<dbReference type="Pfam" id="PF01694">
    <property type="entry name" value="Rhomboid"/>
    <property type="match status" value="1"/>
</dbReference>
<feature type="transmembrane region" description="Helical" evidence="7">
    <location>
        <begin position="140"/>
        <end position="162"/>
    </location>
</feature>
<evidence type="ECO:0000256" key="4">
    <source>
        <dbReference type="ARBA" id="ARBA00022692"/>
    </source>
</evidence>
<dbReference type="Proteomes" id="UP000192872">
    <property type="component" value="Unassembled WGS sequence"/>
</dbReference>
<feature type="transmembrane region" description="Helical" evidence="7">
    <location>
        <begin position="20"/>
        <end position="37"/>
    </location>
</feature>
<dbReference type="AlphaFoldDB" id="A0A1W9HUE3"/>
<dbReference type="RefSeq" id="WP_376801148.1">
    <property type="nucleotide sequence ID" value="NZ_DBNB01000009.1"/>
</dbReference>
<evidence type="ECO:0000256" key="1">
    <source>
        <dbReference type="ARBA" id="ARBA00004141"/>
    </source>
</evidence>
<dbReference type="PANTHER" id="PTHR43066:SF26">
    <property type="entry name" value="RHOMBOID PROTEASE GLPG"/>
    <property type="match status" value="1"/>
</dbReference>
<feature type="transmembrane region" description="Helical" evidence="7">
    <location>
        <begin position="117"/>
        <end position="134"/>
    </location>
</feature>
<keyword evidence="6 7" id="KW-0472">Membrane</keyword>
<keyword evidence="3" id="KW-0997">Cell inner membrane</keyword>
<evidence type="ECO:0000256" key="2">
    <source>
        <dbReference type="ARBA" id="ARBA00022475"/>
    </source>
</evidence>
<dbReference type="GO" id="GO:0004252">
    <property type="term" value="F:serine-type endopeptidase activity"/>
    <property type="evidence" value="ECO:0007669"/>
    <property type="project" value="InterPro"/>
</dbReference>
<keyword evidence="2" id="KW-1003">Cell membrane</keyword>
<evidence type="ECO:0000256" key="3">
    <source>
        <dbReference type="ARBA" id="ARBA00022519"/>
    </source>
</evidence>
<keyword evidence="4 7" id="KW-0812">Transmembrane</keyword>
<dbReference type="InterPro" id="IPR022764">
    <property type="entry name" value="Peptidase_S54_rhomboid_dom"/>
</dbReference>
<protein>
    <recommendedName>
        <fullName evidence="8">Peptidase S54 rhomboid domain-containing protein</fullName>
    </recommendedName>
</protein>
<feature type="domain" description="Peptidase S54 rhomboid" evidence="8">
    <location>
        <begin position="77"/>
        <end position="239"/>
    </location>
</feature>
<feature type="transmembrane region" description="Helical" evidence="7">
    <location>
        <begin position="195"/>
        <end position="218"/>
    </location>
</feature>
<reference evidence="9 10" key="1">
    <citation type="journal article" date="2017" name="Water Res.">
        <title>Comammox in drinking water systems.</title>
        <authorList>
            <person name="Wang Y."/>
            <person name="Ma L."/>
            <person name="Mao Y."/>
            <person name="Jiang X."/>
            <person name="Xia Y."/>
            <person name="Yu K."/>
            <person name="Li B."/>
            <person name="Zhang T."/>
        </authorList>
    </citation>
    <scope>NUCLEOTIDE SEQUENCE [LARGE SCALE GENOMIC DNA]</scope>
    <source>
        <strain evidence="9">SG_bin8</strain>
    </source>
</reference>
<evidence type="ECO:0000313" key="10">
    <source>
        <dbReference type="Proteomes" id="UP000192872"/>
    </source>
</evidence>
<dbReference type="PANTHER" id="PTHR43066">
    <property type="entry name" value="RHOMBOID-RELATED PROTEIN"/>
    <property type="match status" value="1"/>
</dbReference>
<evidence type="ECO:0000256" key="7">
    <source>
        <dbReference type="SAM" id="Phobius"/>
    </source>
</evidence>
<evidence type="ECO:0000256" key="5">
    <source>
        <dbReference type="ARBA" id="ARBA00022989"/>
    </source>
</evidence>
<dbReference type="SUPFAM" id="SSF144091">
    <property type="entry name" value="Rhomboid-like"/>
    <property type="match status" value="1"/>
</dbReference>
<keyword evidence="5 7" id="KW-1133">Transmembrane helix</keyword>
<evidence type="ECO:0000313" key="9">
    <source>
        <dbReference type="EMBL" id="OQW50922.1"/>
    </source>
</evidence>